<proteinExistence type="predicted"/>
<evidence type="ECO:0008006" key="3">
    <source>
        <dbReference type="Google" id="ProtNLM"/>
    </source>
</evidence>
<dbReference type="OrthoDB" id="3720847at2759"/>
<accession>A0A7C8MPQ2</accession>
<dbReference type="Proteomes" id="UP000481861">
    <property type="component" value="Unassembled WGS sequence"/>
</dbReference>
<comment type="caution">
    <text evidence="1">The sequence shown here is derived from an EMBL/GenBank/DDBJ whole genome shotgun (WGS) entry which is preliminary data.</text>
</comment>
<sequence>MVWEGNDAFDSSNCQTITSPRIDLLLWTLVRHPEYARFVSIVSLQAIGYHAGQVSWFKPELPPSLEPLDELFEHVARTFDVLPSVDWASAANENSLGAVVALFLLVCQNITALTLGIELTRGNKFLSAILRHKAFHPVCSEISGFKKLKYVRIGLKILEELGPKPILKDIVACNLDPLAYLPFFSCPALETAVMKLPDMDVTSNSVWSTHAPHSSSLRSLRLQESQLSPASLGLLLSPTMPILDLSVDYLWNYDYDLDLIALRRSLETVKNTLTHLTFSCQTWSRRDTRPGLVDTYGRDNNHILGACSLRNFHALVSVQISPTILLGRFRRTAVAPALADVLPANLVNLCFRRDFGPASSFYRSSEWPAREFLRHSTEFIQGRRWTQSHARLRRYDLARSAPWFSKDQRETMRLLCSENGLICQCSAEDIDFEAPDE</sequence>
<dbReference type="EMBL" id="JAADJZ010000006">
    <property type="protein sequence ID" value="KAF2874184.1"/>
    <property type="molecule type" value="Genomic_DNA"/>
</dbReference>
<protein>
    <recommendedName>
        <fullName evidence="3">F-box domain-containing protein</fullName>
    </recommendedName>
</protein>
<organism evidence="1 2">
    <name type="scientific">Massariosphaeria phaeospora</name>
    <dbReference type="NCBI Taxonomy" id="100035"/>
    <lineage>
        <taxon>Eukaryota</taxon>
        <taxon>Fungi</taxon>
        <taxon>Dikarya</taxon>
        <taxon>Ascomycota</taxon>
        <taxon>Pezizomycotina</taxon>
        <taxon>Dothideomycetes</taxon>
        <taxon>Pleosporomycetidae</taxon>
        <taxon>Pleosporales</taxon>
        <taxon>Pleosporales incertae sedis</taxon>
        <taxon>Massariosphaeria</taxon>
    </lineage>
</organism>
<evidence type="ECO:0000313" key="2">
    <source>
        <dbReference type="Proteomes" id="UP000481861"/>
    </source>
</evidence>
<gene>
    <name evidence="1" type="ORF">BDV95DRAFT_604380</name>
</gene>
<dbReference type="AlphaFoldDB" id="A0A7C8MPQ2"/>
<evidence type="ECO:0000313" key="1">
    <source>
        <dbReference type="EMBL" id="KAF2874184.1"/>
    </source>
</evidence>
<keyword evidence="2" id="KW-1185">Reference proteome</keyword>
<reference evidence="1 2" key="1">
    <citation type="submission" date="2020-01" db="EMBL/GenBank/DDBJ databases">
        <authorList>
            <consortium name="DOE Joint Genome Institute"/>
            <person name="Haridas S."/>
            <person name="Albert R."/>
            <person name="Binder M."/>
            <person name="Bloem J."/>
            <person name="Labutti K."/>
            <person name="Salamov A."/>
            <person name="Andreopoulos B."/>
            <person name="Baker S.E."/>
            <person name="Barry K."/>
            <person name="Bills G."/>
            <person name="Bluhm B.H."/>
            <person name="Cannon C."/>
            <person name="Castanera R."/>
            <person name="Culley D.E."/>
            <person name="Daum C."/>
            <person name="Ezra D."/>
            <person name="Gonzalez J.B."/>
            <person name="Henrissat B."/>
            <person name="Kuo A."/>
            <person name="Liang C."/>
            <person name="Lipzen A."/>
            <person name="Lutzoni F."/>
            <person name="Magnuson J."/>
            <person name="Mondo S."/>
            <person name="Nolan M."/>
            <person name="Ohm R."/>
            <person name="Pangilinan J."/>
            <person name="Park H.-J.H."/>
            <person name="Ramirez L."/>
            <person name="Alfaro M."/>
            <person name="Sun H."/>
            <person name="Tritt A."/>
            <person name="Yoshinaga Y."/>
            <person name="Zwiers L.-H.L."/>
            <person name="Turgeon B.G."/>
            <person name="Goodwin S.B."/>
            <person name="Spatafora J.W."/>
            <person name="Crous P.W."/>
            <person name="Grigoriev I.V."/>
        </authorList>
    </citation>
    <scope>NUCLEOTIDE SEQUENCE [LARGE SCALE GENOMIC DNA]</scope>
    <source>
        <strain evidence="1 2">CBS 611.86</strain>
    </source>
</reference>
<name>A0A7C8MPQ2_9PLEO</name>